<name>A0AA36Y630_9FIRM</name>
<comment type="caution">
    <text evidence="2">The sequence shown here is derived from an EMBL/GenBank/DDBJ whole genome shotgun (WGS) entry which is preliminary data.</text>
</comment>
<feature type="transmembrane region" description="Helical" evidence="1">
    <location>
        <begin position="186"/>
        <end position="205"/>
    </location>
</feature>
<feature type="transmembrane region" description="Helical" evidence="1">
    <location>
        <begin position="263"/>
        <end position="280"/>
    </location>
</feature>
<evidence type="ECO:0000313" key="3">
    <source>
        <dbReference type="Proteomes" id="UP000018466"/>
    </source>
</evidence>
<feature type="transmembrane region" description="Helical" evidence="1">
    <location>
        <begin position="292"/>
        <end position="317"/>
    </location>
</feature>
<evidence type="ECO:0000313" key="2">
    <source>
        <dbReference type="EMBL" id="EHO17626.1"/>
    </source>
</evidence>
<feature type="transmembrane region" description="Helical" evidence="1">
    <location>
        <begin position="225"/>
        <end position="242"/>
    </location>
</feature>
<evidence type="ECO:0000256" key="1">
    <source>
        <dbReference type="SAM" id="Phobius"/>
    </source>
</evidence>
<keyword evidence="3" id="KW-1185">Reference proteome</keyword>
<reference evidence="2 3" key="1">
    <citation type="submission" date="2011-10" db="EMBL/GenBank/DDBJ databases">
        <title>The Genome Sequence of Lachnospiraceae bacterium ACC2.</title>
        <authorList>
            <consortium name="The Broad Institute Genome Sequencing Platform"/>
            <person name="Earl A."/>
            <person name="Ward D."/>
            <person name="Feldgarden M."/>
            <person name="Gevers D."/>
            <person name="Sizova M."/>
            <person name="Hazen A."/>
            <person name="Epstein S."/>
            <person name="Young S.K."/>
            <person name="Zeng Q."/>
            <person name="Gargeya S."/>
            <person name="Fitzgerald M."/>
            <person name="Haas B."/>
            <person name="Abouelleil A."/>
            <person name="Alvarado L."/>
            <person name="Arachchi H.M."/>
            <person name="Berlin A."/>
            <person name="Brown A."/>
            <person name="Chapman S.B."/>
            <person name="Chen Z."/>
            <person name="Dunbar C."/>
            <person name="Freedman E."/>
            <person name="Gearin G."/>
            <person name="Goldberg J."/>
            <person name="Griggs A."/>
            <person name="Gujja S."/>
            <person name="Heiman D."/>
            <person name="Howarth C."/>
            <person name="Larson L."/>
            <person name="Lui A."/>
            <person name="MacDonald P.J.P."/>
            <person name="Montmayeur A."/>
            <person name="Murphy C."/>
            <person name="Neiman D."/>
            <person name="Pearson M."/>
            <person name="Priest M."/>
            <person name="Roberts A."/>
            <person name="Saif S."/>
            <person name="Shea T."/>
            <person name="Shenoy N."/>
            <person name="Sisk P."/>
            <person name="Stolte C."/>
            <person name="Sykes S."/>
            <person name="Wortman J."/>
            <person name="Nusbaum C."/>
            <person name="Birren B."/>
        </authorList>
    </citation>
    <scope>NUCLEOTIDE SEQUENCE [LARGE SCALE GENOMIC DNA]</scope>
    <source>
        <strain evidence="2 3">ACC2</strain>
    </source>
</reference>
<accession>A0AA36Y630</accession>
<feature type="transmembrane region" description="Helical" evidence="1">
    <location>
        <begin position="160"/>
        <end position="179"/>
    </location>
</feature>
<dbReference type="RefSeq" id="WP_009532313.1">
    <property type="nucleotide sequence ID" value="NZ_JH590861.1"/>
</dbReference>
<dbReference type="EMBL" id="AGEL01000004">
    <property type="protein sequence ID" value="EHO17626.1"/>
    <property type="molecule type" value="Genomic_DNA"/>
</dbReference>
<sequence length="345" mass="39732">MLEVVLAHTCYFSGQSYVPEIMRTICLLYEMPLLVFLAGRSAQHRSGLSSVFAGLLNIWLKWVLISTLVVFGYRIICGRSAVTPTQYLQGLMFYSLEVNDLAVFFQSMWYMRMYVVVVLVAGILQELDKRVQFSGRSKWSFVLFLVLGLAYASFSEVDSFFGLSRMQLCYLSFFMIGYLTKPTAHLTLKAYLLGMAFFATLWIGISRMMGLNFLNIQGVKFPPHFIYWTEAMLSIWTCFFLWQYGSKWIHRCGFIRFLGRHSLCFFFSQGLGAGFIYRFVSLNEQYGWVKVFLLSLGVNYLIMFFGGLAIFGIFRIFDRVANKIQLSERLGRVLQFEEGLPGGES</sequence>
<keyword evidence="1" id="KW-0812">Transmembrane</keyword>
<feature type="transmembrane region" description="Helical" evidence="1">
    <location>
        <begin position="101"/>
        <end position="124"/>
    </location>
</feature>
<dbReference type="GeneID" id="86940258"/>
<dbReference type="Proteomes" id="UP000018466">
    <property type="component" value="Unassembled WGS sequence"/>
</dbReference>
<feature type="transmembrane region" description="Helical" evidence="1">
    <location>
        <begin position="51"/>
        <end position="76"/>
    </location>
</feature>
<protein>
    <submittedName>
        <fullName evidence="2">Uncharacterized protein</fullName>
    </submittedName>
</protein>
<feature type="transmembrane region" description="Helical" evidence="1">
    <location>
        <begin position="136"/>
        <end position="154"/>
    </location>
</feature>
<dbReference type="AlphaFoldDB" id="A0AA36Y630"/>
<feature type="transmembrane region" description="Helical" evidence="1">
    <location>
        <begin position="21"/>
        <end position="39"/>
    </location>
</feature>
<keyword evidence="1" id="KW-0472">Membrane</keyword>
<organism evidence="2 3">
    <name type="scientific">Stomatobaculum longum</name>
    <dbReference type="NCBI Taxonomy" id="796942"/>
    <lineage>
        <taxon>Bacteria</taxon>
        <taxon>Bacillati</taxon>
        <taxon>Bacillota</taxon>
        <taxon>Clostridia</taxon>
        <taxon>Lachnospirales</taxon>
        <taxon>Lachnospiraceae</taxon>
        <taxon>Stomatobaculum</taxon>
    </lineage>
</organism>
<proteinExistence type="predicted"/>
<gene>
    <name evidence="2" type="ORF">HMPREF9623_00480</name>
</gene>
<keyword evidence="1" id="KW-1133">Transmembrane helix</keyword>